<keyword evidence="2" id="KW-0378">Hydrolase</keyword>
<dbReference type="FunFam" id="3.40.1490.10:FF:000002">
    <property type="entry name" value="Peptidyl-tRNA hydrolase 2, mitochondrial"/>
    <property type="match status" value="1"/>
</dbReference>
<protein>
    <recommendedName>
        <fullName evidence="1">peptidyl-tRNA hydrolase</fullName>
        <ecNumber evidence="1">3.1.1.29</ecNumber>
    </recommendedName>
</protein>
<proteinExistence type="inferred from homology"/>
<organism evidence="6 7">
    <name type="scientific">Tetrapyrgos nigripes</name>
    <dbReference type="NCBI Taxonomy" id="182062"/>
    <lineage>
        <taxon>Eukaryota</taxon>
        <taxon>Fungi</taxon>
        <taxon>Dikarya</taxon>
        <taxon>Basidiomycota</taxon>
        <taxon>Agaricomycotina</taxon>
        <taxon>Agaricomycetes</taxon>
        <taxon>Agaricomycetidae</taxon>
        <taxon>Agaricales</taxon>
        <taxon>Marasmiineae</taxon>
        <taxon>Marasmiaceae</taxon>
        <taxon>Tetrapyrgos</taxon>
    </lineage>
</organism>
<feature type="region of interest" description="Disordered" evidence="5">
    <location>
        <begin position="36"/>
        <end position="58"/>
    </location>
</feature>
<evidence type="ECO:0000256" key="4">
    <source>
        <dbReference type="ARBA" id="ARBA00048707"/>
    </source>
</evidence>
<evidence type="ECO:0000256" key="2">
    <source>
        <dbReference type="ARBA" id="ARBA00022801"/>
    </source>
</evidence>
<dbReference type="Pfam" id="PF01981">
    <property type="entry name" value="PTH2"/>
    <property type="match status" value="1"/>
</dbReference>
<evidence type="ECO:0000256" key="5">
    <source>
        <dbReference type="SAM" id="MobiDB-lite"/>
    </source>
</evidence>
<dbReference type="PANTHER" id="PTHR12649:SF11">
    <property type="entry name" value="PEPTIDYL-TRNA HYDROLASE 2, MITOCHONDRIAL"/>
    <property type="match status" value="1"/>
</dbReference>
<dbReference type="InterPro" id="IPR023476">
    <property type="entry name" value="Pep_tRNA_hydro_II_dom_sf"/>
</dbReference>
<dbReference type="OrthoDB" id="1733656at2759"/>
<dbReference type="EC" id="3.1.1.29" evidence="1"/>
<sequence>MNKLQSSQLLLPVLLGTASAALGFYLGRYTSKDAPVSNSIDEEPVLEDDDGDEDAEGIPDGDLSAISAGFMEPCKIVLIVRTDLKMSPGKISAQCGHATLACYKALVKKNPGLVRHWERTGQAKIALKANSEDQLLELEALAKSLNLCARSVEDALSIFFDLLATNRLISHV</sequence>
<comment type="catalytic activity">
    <reaction evidence="4">
        <text>an N-acyl-L-alpha-aminoacyl-tRNA + H2O = an N-acyl-L-amino acid + a tRNA + H(+)</text>
        <dbReference type="Rhea" id="RHEA:54448"/>
        <dbReference type="Rhea" id="RHEA-COMP:10123"/>
        <dbReference type="Rhea" id="RHEA-COMP:13883"/>
        <dbReference type="ChEBI" id="CHEBI:15377"/>
        <dbReference type="ChEBI" id="CHEBI:15378"/>
        <dbReference type="ChEBI" id="CHEBI:59874"/>
        <dbReference type="ChEBI" id="CHEBI:78442"/>
        <dbReference type="ChEBI" id="CHEBI:138191"/>
        <dbReference type="EC" id="3.1.1.29"/>
    </reaction>
</comment>
<accession>A0A8H5GPN7</accession>
<dbReference type="Gene3D" id="3.40.1490.10">
    <property type="entry name" value="Bit1"/>
    <property type="match status" value="1"/>
</dbReference>
<comment type="similarity">
    <text evidence="3">Belongs to the PTH2 family.</text>
</comment>
<name>A0A8H5GPN7_9AGAR</name>
<dbReference type="EMBL" id="JAACJM010000015">
    <property type="protein sequence ID" value="KAF5368490.1"/>
    <property type="molecule type" value="Genomic_DNA"/>
</dbReference>
<reference evidence="6 7" key="1">
    <citation type="journal article" date="2020" name="ISME J.">
        <title>Uncovering the hidden diversity of litter-decomposition mechanisms in mushroom-forming fungi.</title>
        <authorList>
            <person name="Floudas D."/>
            <person name="Bentzer J."/>
            <person name="Ahren D."/>
            <person name="Johansson T."/>
            <person name="Persson P."/>
            <person name="Tunlid A."/>
        </authorList>
    </citation>
    <scope>NUCLEOTIDE SEQUENCE [LARGE SCALE GENOMIC DNA]</scope>
    <source>
        <strain evidence="6 7">CBS 291.85</strain>
    </source>
</reference>
<dbReference type="InterPro" id="IPR002833">
    <property type="entry name" value="PTH2"/>
</dbReference>
<dbReference type="PANTHER" id="PTHR12649">
    <property type="entry name" value="PEPTIDYL-TRNA HYDROLASE 2"/>
    <property type="match status" value="1"/>
</dbReference>
<evidence type="ECO:0000313" key="7">
    <source>
        <dbReference type="Proteomes" id="UP000559256"/>
    </source>
</evidence>
<evidence type="ECO:0000313" key="6">
    <source>
        <dbReference type="EMBL" id="KAF5368490.1"/>
    </source>
</evidence>
<evidence type="ECO:0000256" key="3">
    <source>
        <dbReference type="ARBA" id="ARBA00038050"/>
    </source>
</evidence>
<keyword evidence="7" id="KW-1185">Reference proteome</keyword>
<dbReference type="SUPFAM" id="SSF102462">
    <property type="entry name" value="Peptidyl-tRNA hydrolase II"/>
    <property type="match status" value="1"/>
</dbReference>
<feature type="compositionally biased region" description="Acidic residues" evidence="5">
    <location>
        <begin position="40"/>
        <end position="58"/>
    </location>
</feature>
<evidence type="ECO:0000256" key="1">
    <source>
        <dbReference type="ARBA" id="ARBA00013260"/>
    </source>
</evidence>
<comment type="caution">
    <text evidence="6">The sequence shown here is derived from an EMBL/GenBank/DDBJ whole genome shotgun (WGS) entry which is preliminary data.</text>
</comment>
<dbReference type="Proteomes" id="UP000559256">
    <property type="component" value="Unassembled WGS sequence"/>
</dbReference>
<dbReference type="GO" id="GO:0004045">
    <property type="term" value="F:peptidyl-tRNA hydrolase activity"/>
    <property type="evidence" value="ECO:0007669"/>
    <property type="project" value="UniProtKB-EC"/>
</dbReference>
<dbReference type="GO" id="GO:0005829">
    <property type="term" value="C:cytosol"/>
    <property type="evidence" value="ECO:0007669"/>
    <property type="project" value="TreeGrafter"/>
</dbReference>
<gene>
    <name evidence="6" type="ORF">D9758_002357</name>
</gene>
<dbReference type="AlphaFoldDB" id="A0A8H5GPN7"/>